<dbReference type="Pfam" id="PF02146">
    <property type="entry name" value="SIR2"/>
    <property type="match status" value="1"/>
</dbReference>
<dbReference type="InterPro" id="IPR029035">
    <property type="entry name" value="DHS-like_NAD/FAD-binding_dom"/>
</dbReference>
<evidence type="ECO:0000256" key="2">
    <source>
        <dbReference type="ARBA" id="ARBA00012928"/>
    </source>
</evidence>
<dbReference type="PANTHER" id="PTHR11085:SF12">
    <property type="entry name" value="NAD-DEPENDENT PROTEIN DEACYLASE SIRTUIN-6"/>
    <property type="match status" value="1"/>
</dbReference>
<keyword evidence="5 8" id="KW-0862">Zinc</keyword>
<evidence type="ECO:0000313" key="11">
    <source>
        <dbReference type="Proteomes" id="UP000042958"/>
    </source>
</evidence>
<dbReference type="GO" id="GO:0070403">
    <property type="term" value="F:NAD+ binding"/>
    <property type="evidence" value="ECO:0007669"/>
    <property type="project" value="InterPro"/>
</dbReference>
<keyword evidence="11" id="KW-1185">Reference proteome</keyword>
<proteinExistence type="inferred from homology"/>
<dbReference type="GO" id="GO:0046872">
    <property type="term" value="F:metal ion binding"/>
    <property type="evidence" value="ECO:0007669"/>
    <property type="project" value="UniProtKB-KW"/>
</dbReference>
<evidence type="ECO:0000256" key="3">
    <source>
        <dbReference type="ARBA" id="ARBA00022679"/>
    </source>
</evidence>
<feature type="domain" description="Deacetylase sirtuin-type" evidence="9">
    <location>
        <begin position="17"/>
        <end position="260"/>
    </location>
</feature>
<feature type="active site" description="Proton acceptor" evidence="8">
    <location>
        <position position="123"/>
    </location>
</feature>
<evidence type="ECO:0000259" key="9">
    <source>
        <dbReference type="PROSITE" id="PS50305"/>
    </source>
</evidence>
<evidence type="ECO:0000256" key="4">
    <source>
        <dbReference type="ARBA" id="ARBA00022723"/>
    </source>
</evidence>
<evidence type="ECO:0000256" key="8">
    <source>
        <dbReference type="PROSITE-ProRule" id="PRU00236"/>
    </source>
</evidence>
<evidence type="ECO:0000256" key="7">
    <source>
        <dbReference type="ARBA" id="ARBA00038170"/>
    </source>
</evidence>
<dbReference type="InterPro" id="IPR003000">
    <property type="entry name" value="Sirtuin"/>
</dbReference>
<organism evidence="10 11">
    <name type="scientific">Penicillium brasilianum</name>
    <dbReference type="NCBI Taxonomy" id="104259"/>
    <lineage>
        <taxon>Eukaryota</taxon>
        <taxon>Fungi</taxon>
        <taxon>Dikarya</taxon>
        <taxon>Ascomycota</taxon>
        <taxon>Pezizomycotina</taxon>
        <taxon>Eurotiomycetes</taxon>
        <taxon>Eurotiomycetidae</taxon>
        <taxon>Eurotiales</taxon>
        <taxon>Aspergillaceae</taxon>
        <taxon>Penicillium</taxon>
    </lineage>
</organism>
<dbReference type="OrthoDB" id="424302at2759"/>
<feature type="binding site" evidence="8">
    <location>
        <position position="161"/>
    </location>
    <ligand>
        <name>Zn(2+)</name>
        <dbReference type="ChEBI" id="CHEBI:29105"/>
    </ligand>
</feature>
<sequence length="389" mass="43635">MADTAPKVAAEDRRESLAAVDRKAEALAKQIKRSKHVIVFTGAGISTSAGIPDFRGPDGNWTLRAQGKPRTKHANTLQAIPTISHMALVELQNQGILKLLVSQNCDGLHRRSGILPEKIAELHGNSNREACSDCNKEYIRDFRAVSTYENGIHDHRTGRKCARCGGTLIDSIINFGEDLPKRDLDLAYQRADLADLCLVLGSSLTVTPACKIPTIVGERKGAKLAICNLQKTPVDDITDYRIFTETDILMAKLMKKLDLPIPPFILRRRLIVKIEMQEEDRRKVEVTGVDSDGTPVTFLQSVRLEGSRRVARTEPYIIHVRDAVQPGSELRFDLEFMGHYNEPNLELVHLNYGNEEALYLLEYDPQTGKWSTERQEITQRAVEYIVLDP</sequence>
<dbReference type="GO" id="GO:0003714">
    <property type="term" value="F:transcription corepressor activity"/>
    <property type="evidence" value="ECO:0007669"/>
    <property type="project" value="TreeGrafter"/>
</dbReference>
<dbReference type="Gene3D" id="3.40.50.1220">
    <property type="entry name" value="TPP-binding domain"/>
    <property type="match status" value="1"/>
</dbReference>
<dbReference type="SUPFAM" id="SSF52467">
    <property type="entry name" value="DHS-like NAD/FAD-binding domain"/>
    <property type="match status" value="1"/>
</dbReference>
<evidence type="ECO:0000256" key="6">
    <source>
        <dbReference type="ARBA" id="ARBA00023027"/>
    </source>
</evidence>
<name>A0A0F7TTN1_PENBI</name>
<feature type="binding site" evidence="8">
    <location>
        <position position="164"/>
    </location>
    <ligand>
        <name>Zn(2+)</name>
        <dbReference type="ChEBI" id="CHEBI:29105"/>
    </ligand>
</feature>
<comment type="similarity">
    <text evidence="7">Belongs to the sirtuin family. Class IV subfamily.</text>
</comment>
<feature type="binding site" evidence="8">
    <location>
        <position position="134"/>
    </location>
    <ligand>
        <name>Zn(2+)</name>
        <dbReference type="ChEBI" id="CHEBI:29105"/>
    </ligand>
</feature>
<dbReference type="InterPro" id="IPR026590">
    <property type="entry name" value="Ssirtuin_cat_dom"/>
</dbReference>
<dbReference type="PROSITE" id="PS50305">
    <property type="entry name" value="SIRTUIN"/>
    <property type="match status" value="1"/>
</dbReference>
<dbReference type="FunFam" id="3.40.50.1220:FF:000038">
    <property type="entry name" value="NAD-dependent protein deacetylase sirtuin-6 isoform X2"/>
    <property type="match status" value="1"/>
</dbReference>
<dbReference type="Gene3D" id="2.20.28.200">
    <property type="match status" value="1"/>
</dbReference>
<dbReference type="GO" id="GO:0005634">
    <property type="term" value="C:nucleus"/>
    <property type="evidence" value="ECO:0007669"/>
    <property type="project" value="TreeGrafter"/>
</dbReference>
<feature type="binding site" evidence="8">
    <location>
        <position position="131"/>
    </location>
    <ligand>
        <name>Zn(2+)</name>
        <dbReference type="ChEBI" id="CHEBI:29105"/>
    </ligand>
</feature>
<dbReference type="EC" id="2.3.1.286" evidence="2"/>
<protein>
    <recommendedName>
        <fullName evidence="2">protein acetyllysine N-acetyltransferase</fullName>
        <ecNumber evidence="2">2.3.1.286</ecNumber>
    </recommendedName>
</protein>
<dbReference type="PANTHER" id="PTHR11085">
    <property type="entry name" value="NAD-DEPENDENT PROTEIN DEACYLASE SIRTUIN-5, MITOCHONDRIAL-RELATED"/>
    <property type="match status" value="1"/>
</dbReference>
<dbReference type="GO" id="GO:0000122">
    <property type="term" value="P:negative regulation of transcription by RNA polymerase II"/>
    <property type="evidence" value="ECO:0007669"/>
    <property type="project" value="TreeGrafter"/>
</dbReference>
<accession>A0A0F7TTN1</accession>
<keyword evidence="6" id="KW-0520">NAD</keyword>
<dbReference type="GO" id="GO:0017136">
    <property type="term" value="F:histone deacetylase activity, NAD-dependent"/>
    <property type="evidence" value="ECO:0007669"/>
    <property type="project" value="TreeGrafter"/>
</dbReference>
<evidence type="ECO:0000256" key="5">
    <source>
        <dbReference type="ARBA" id="ARBA00022833"/>
    </source>
</evidence>
<keyword evidence="4 8" id="KW-0479">Metal-binding</keyword>
<gene>
    <name evidence="10" type="ORF">PMG11_08623</name>
</gene>
<dbReference type="AlphaFoldDB" id="A0A0F7TTN1"/>
<dbReference type="STRING" id="104259.A0A0F7TTN1"/>
<dbReference type="Proteomes" id="UP000042958">
    <property type="component" value="Unassembled WGS sequence"/>
</dbReference>
<dbReference type="EMBL" id="CDHK01000008">
    <property type="protein sequence ID" value="CEJ60029.1"/>
    <property type="molecule type" value="Genomic_DNA"/>
</dbReference>
<evidence type="ECO:0000256" key="1">
    <source>
        <dbReference type="ARBA" id="ARBA00006924"/>
    </source>
</evidence>
<reference evidence="11" key="1">
    <citation type="journal article" date="2015" name="Genome Announc.">
        <title>Draft genome sequence of the fungus Penicillium brasilianum MG11.</title>
        <authorList>
            <person name="Horn F."/>
            <person name="Linde J."/>
            <person name="Mattern D.J."/>
            <person name="Walther G."/>
            <person name="Guthke R."/>
            <person name="Brakhage A.A."/>
            <person name="Valiante V."/>
        </authorList>
    </citation>
    <scope>NUCLEOTIDE SEQUENCE [LARGE SCALE GENOMIC DNA]</scope>
    <source>
        <strain evidence="11">MG11</strain>
    </source>
</reference>
<comment type="similarity">
    <text evidence="1">Belongs to the sirtuin family. Class I subfamily.</text>
</comment>
<dbReference type="InterPro" id="IPR050134">
    <property type="entry name" value="NAD-dep_sirtuin_deacylases"/>
</dbReference>
<evidence type="ECO:0000313" key="10">
    <source>
        <dbReference type="EMBL" id="CEJ60029.1"/>
    </source>
</evidence>
<keyword evidence="3" id="KW-0808">Transferase</keyword>